<evidence type="ECO:0000256" key="10">
    <source>
        <dbReference type="ARBA" id="ARBA00023201"/>
    </source>
</evidence>
<dbReference type="Proteomes" id="UP000515160">
    <property type="component" value="Chromosome 2R"/>
</dbReference>
<dbReference type="PANTHER" id="PTHR11662:SF280">
    <property type="entry name" value="FI21844P1-RELATED"/>
    <property type="match status" value="1"/>
</dbReference>
<feature type="transmembrane region" description="Helical" evidence="13">
    <location>
        <begin position="307"/>
        <end position="325"/>
    </location>
</feature>
<sequence length="500" mass="55235">MEKEREETKSMNNTDMDVDADMDVKPEQVPRLGLRHLQALLLFLGLVVTTILQFNVGVAVVAMTNATSSDPEIPHYNWTEAEKSYILSSFYWGSALTQFPGGYLCKRFGAKLVLFWGVIGSALLTLWTPQSIYVASWRAYCGIRFVQGLCQGVTWPCIHQHLANWAPAVERTRLGAFAYTGFDWGNVMAMYGAGMLASSGWGWPGISYVSGGMALTWCLLWLIFGANRANEAPCIGEAEKLYIIGDNQRCARRERRLAIPWRGIFTSPPFYALLCARCADTWGLATMQTELPSYLSGVLGLEMQKNALFSALPFLLMWGMCYVYLLIADLLLRRRCLSLTALRKTYNSIALWTPAAIMLALGFVDKTQKPLALALVTLSVGVSSAATIGSELNTIDLSPVHASILSGILCTFTNLVAMLTPLVVGVLVTDQTERSEWQVVFTIVATVLFGGNVIYLIWGTAETQPWNDSESRRESLDFEDAKLEIDGHANANTNANKILN</sequence>
<dbReference type="RefSeq" id="XP_051863222.1">
    <property type="nucleotide sequence ID" value="XM_052007262.1"/>
</dbReference>
<feature type="transmembrane region" description="Helical" evidence="13">
    <location>
        <begin position="40"/>
        <end position="64"/>
    </location>
</feature>
<evidence type="ECO:0000256" key="3">
    <source>
        <dbReference type="ARBA" id="ARBA00022448"/>
    </source>
</evidence>
<dbReference type="InterPro" id="IPR050382">
    <property type="entry name" value="MFS_Na/Anion_cotransporter"/>
</dbReference>
<dbReference type="FunFam" id="1.20.120.540:FF:000001">
    <property type="entry name" value="Blast:Putative inorganic phosphate cotransporter"/>
    <property type="match status" value="1"/>
</dbReference>
<keyword evidence="6 13" id="KW-1133">Transmembrane helix</keyword>
<dbReference type="InterPro" id="IPR020846">
    <property type="entry name" value="MFS_dom"/>
</dbReference>
<feature type="transmembrane region" description="Helical" evidence="13">
    <location>
        <begin position="345"/>
        <end position="364"/>
    </location>
</feature>
<keyword evidence="4 13" id="KW-0812">Transmembrane</keyword>
<evidence type="ECO:0000256" key="2">
    <source>
        <dbReference type="ARBA" id="ARBA00008586"/>
    </source>
</evidence>
<dbReference type="SUPFAM" id="SSF103473">
    <property type="entry name" value="MFS general substrate transporter"/>
    <property type="match status" value="1"/>
</dbReference>
<protein>
    <recommendedName>
        <fullName evidence="12">Putative inorganic phosphate cotransporter</fullName>
    </recommendedName>
</protein>
<feature type="transmembrane region" description="Helical" evidence="13">
    <location>
        <begin position="402"/>
        <end position="427"/>
    </location>
</feature>
<evidence type="ECO:0000256" key="13">
    <source>
        <dbReference type="SAM" id="Phobius"/>
    </source>
</evidence>
<keyword evidence="15" id="KW-1185">Reference proteome</keyword>
<evidence type="ECO:0000256" key="1">
    <source>
        <dbReference type="ARBA" id="ARBA00004141"/>
    </source>
</evidence>
<evidence type="ECO:0000313" key="18">
    <source>
        <dbReference type="RefSeq" id="XP_051863222.1"/>
    </source>
</evidence>
<feature type="transmembrane region" description="Helical" evidence="13">
    <location>
        <begin position="439"/>
        <end position="458"/>
    </location>
</feature>
<comment type="similarity">
    <text evidence="2">Belongs to the major facilitator superfamily. Sodium/anion cotransporter family.</text>
</comment>
<dbReference type="Pfam" id="PF07690">
    <property type="entry name" value="MFS_1"/>
    <property type="match status" value="1"/>
</dbReference>
<dbReference type="Gene3D" id="1.20.1250.20">
    <property type="entry name" value="MFS general substrate transporter like domains"/>
    <property type="match status" value="2"/>
</dbReference>
<dbReference type="OrthoDB" id="2985014at2759"/>
<keyword evidence="8" id="KW-0406">Ion transport</keyword>
<evidence type="ECO:0000256" key="6">
    <source>
        <dbReference type="ARBA" id="ARBA00022989"/>
    </source>
</evidence>
<evidence type="ECO:0000256" key="4">
    <source>
        <dbReference type="ARBA" id="ARBA00022692"/>
    </source>
</evidence>
<evidence type="ECO:0000256" key="7">
    <source>
        <dbReference type="ARBA" id="ARBA00023053"/>
    </source>
</evidence>
<dbReference type="InterPro" id="IPR036259">
    <property type="entry name" value="MFS_trans_sf"/>
</dbReference>
<dbReference type="AlphaFoldDB" id="A0A6P8XR69"/>
<comment type="function">
    <text evidence="11">May be an inorganic phosphate cotransporter.</text>
</comment>
<keyword evidence="3" id="KW-0813">Transport</keyword>
<evidence type="ECO:0000256" key="8">
    <source>
        <dbReference type="ARBA" id="ARBA00023065"/>
    </source>
</evidence>
<dbReference type="RefSeq" id="XP_034115599.1">
    <property type="nucleotide sequence ID" value="XM_034259708.2"/>
</dbReference>
<dbReference type="GeneID" id="117575474"/>
<keyword evidence="5" id="KW-0769">Symport</keyword>
<dbReference type="PANTHER" id="PTHR11662">
    <property type="entry name" value="SOLUTE CARRIER FAMILY 17"/>
    <property type="match status" value="1"/>
</dbReference>
<feature type="transmembrane region" description="Helical" evidence="13">
    <location>
        <begin position="371"/>
        <end position="390"/>
    </location>
</feature>
<feature type="domain" description="Major facilitator superfamily (MFS) profile" evidence="14">
    <location>
        <begin position="38"/>
        <end position="463"/>
    </location>
</feature>
<accession>A0A6P8XR69</accession>
<organism evidence="15 17">
    <name type="scientific">Drosophila albomicans</name>
    <name type="common">Fruit fly</name>
    <dbReference type="NCBI Taxonomy" id="7291"/>
    <lineage>
        <taxon>Eukaryota</taxon>
        <taxon>Metazoa</taxon>
        <taxon>Ecdysozoa</taxon>
        <taxon>Arthropoda</taxon>
        <taxon>Hexapoda</taxon>
        <taxon>Insecta</taxon>
        <taxon>Pterygota</taxon>
        <taxon>Neoptera</taxon>
        <taxon>Endopterygota</taxon>
        <taxon>Diptera</taxon>
        <taxon>Brachycera</taxon>
        <taxon>Muscomorpha</taxon>
        <taxon>Ephydroidea</taxon>
        <taxon>Drosophilidae</taxon>
        <taxon>Drosophila</taxon>
    </lineage>
</organism>
<gene>
    <name evidence="16 17 18" type="primary">LOC117575474</name>
</gene>
<evidence type="ECO:0000313" key="15">
    <source>
        <dbReference type="Proteomes" id="UP000515160"/>
    </source>
</evidence>
<keyword evidence="9 13" id="KW-0472">Membrane</keyword>
<dbReference type="GO" id="GO:0015293">
    <property type="term" value="F:symporter activity"/>
    <property type="evidence" value="ECO:0007669"/>
    <property type="project" value="UniProtKB-KW"/>
</dbReference>
<evidence type="ECO:0000256" key="5">
    <source>
        <dbReference type="ARBA" id="ARBA00022847"/>
    </source>
</evidence>
<dbReference type="GO" id="GO:0006814">
    <property type="term" value="P:sodium ion transport"/>
    <property type="evidence" value="ECO:0007669"/>
    <property type="project" value="UniProtKB-KW"/>
</dbReference>
<name>A0A6P8XR69_DROAB</name>
<dbReference type="FunFam" id="1.20.1250.20:FF:000144">
    <property type="entry name" value="Picot, isoform B"/>
    <property type="match status" value="1"/>
</dbReference>
<evidence type="ECO:0000256" key="11">
    <source>
        <dbReference type="ARBA" id="ARBA00054632"/>
    </source>
</evidence>
<comment type="subcellular location">
    <subcellularLocation>
        <location evidence="1">Membrane</location>
        <topology evidence="1">Multi-pass membrane protein</topology>
    </subcellularLocation>
</comment>
<evidence type="ECO:0000259" key="14">
    <source>
        <dbReference type="PROSITE" id="PS50850"/>
    </source>
</evidence>
<evidence type="ECO:0000313" key="16">
    <source>
        <dbReference type="RefSeq" id="XP_034115598.1"/>
    </source>
</evidence>
<reference evidence="16 17" key="1">
    <citation type="submission" date="2025-04" db="UniProtKB">
        <authorList>
            <consortium name="RefSeq"/>
        </authorList>
    </citation>
    <scope>IDENTIFICATION</scope>
    <source>
        <strain evidence="16 17">15112-1751.03</strain>
        <tissue evidence="16 17">Whole Adult</tissue>
    </source>
</reference>
<evidence type="ECO:0000256" key="12">
    <source>
        <dbReference type="ARBA" id="ARBA00068450"/>
    </source>
</evidence>
<evidence type="ECO:0000313" key="17">
    <source>
        <dbReference type="RefSeq" id="XP_034115599.1"/>
    </source>
</evidence>
<feature type="transmembrane region" description="Helical" evidence="13">
    <location>
        <begin position="112"/>
        <end position="129"/>
    </location>
</feature>
<feature type="transmembrane region" description="Helical" evidence="13">
    <location>
        <begin position="205"/>
        <end position="224"/>
    </location>
</feature>
<dbReference type="RefSeq" id="XP_034115598.1">
    <property type="nucleotide sequence ID" value="XM_034259707.2"/>
</dbReference>
<keyword evidence="7" id="KW-0915">Sodium</keyword>
<dbReference type="FunFam" id="1.20.1250.20:FF:000003">
    <property type="entry name" value="Solute carrier family 17 member 3"/>
    <property type="match status" value="1"/>
</dbReference>
<dbReference type="GO" id="GO:0016020">
    <property type="term" value="C:membrane"/>
    <property type="evidence" value="ECO:0007669"/>
    <property type="project" value="UniProtKB-SubCell"/>
</dbReference>
<dbReference type="PROSITE" id="PS50850">
    <property type="entry name" value="MFS"/>
    <property type="match status" value="1"/>
</dbReference>
<evidence type="ECO:0000256" key="9">
    <source>
        <dbReference type="ARBA" id="ARBA00023136"/>
    </source>
</evidence>
<keyword evidence="10" id="KW-0739">Sodium transport</keyword>
<proteinExistence type="inferred from homology"/>
<dbReference type="InterPro" id="IPR011701">
    <property type="entry name" value="MFS"/>
</dbReference>
<dbReference type="GO" id="GO:0006820">
    <property type="term" value="P:monoatomic anion transport"/>
    <property type="evidence" value="ECO:0007669"/>
    <property type="project" value="TreeGrafter"/>
</dbReference>